<accession>A0AAV3B8M2</accession>
<dbReference type="InterPro" id="IPR000276">
    <property type="entry name" value="GPCR_Rhodpsn"/>
</dbReference>
<evidence type="ECO:0000256" key="13">
    <source>
        <dbReference type="RuleBase" id="RU000688"/>
    </source>
</evidence>
<keyword evidence="8 14" id="KW-0472">Membrane</keyword>
<keyword evidence="12 13" id="KW-0807">Transducer</keyword>
<evidence type="ECO:0000256" key="8">
    <source>
        <dbReference type="ARBA" id="ARBA00023136"/>
    </source>
</evidence>
<reference evidence="16" key="1">
    <citation type="thesis" date="2020" institute="ProQuest LLC" country="789 East Eisenhower Parkway, Ann Arbor, MI, USA">
        <title>Comparative Genomics and Chromosome Evolution.</title>
        <authorList>
            <person name="Mudd A.B."/>
        </authorList>
    </citation>
    <scope>NUCLEOTIDE SEQUENCE</scope>
    <source>
        <strain evidence="16">1538</strain>
        <tissue evidence="16">Blood</tissue>
    </source>
</reference>
<evidence type="ECO:0000256" key="2">
    <source>
        <dbReference type="ARBA" id="ARBA00022475"/>
    </source>
</evidence>
<keyword evidence="10 13" id="KW-0675">Receptor</keyword>
<dbReference type="AlphaFoldDB" id="A0AAV3B8M2"/>
<keyword evidence="5 14" id="KW-0552">Olfaction</keyword>
<keyword evidence="17" id="KW-1185">Reference proteome</keyword>
<dbReference type="SUPFAM" id="SSF81321">
    <property type="entry name" value="Family A G protein-coupled receptor-like"/>
    <property type="match status" value="1"/>
</dbReference>
<dbReference type="InterPro" id="IPR017452">
    <property type="entry name" value="GPCR_Rhodpsn_7TM"/>
</dbReference>
<name>A0AAV3B8M2_PYXAD</name>
<dbReference type="Pfam" id="PF13853">
    <property type="entry name" value="7tm_4"/>
    <property type="match status" value="1"/>
</dbReference>
<feature type="domain" description="G-protein coupled receptors family 1 profile" evidence="15">
    <location>
        <begin position="42"/>
        <end position="293"/>
    </location>
</feature>
<dbReference type="PRINTS" id="PR00245">
    <property type="entry name" value="OLFACTORYR"/>
</dbReference>
<feature type="transmembrane region" description="Helical" evidence="14">
    <location>
        <begin position="99"/>
        <end position="121"/>
    </location>
</feature>
<evidence type="ECO:0000313" key="16">
    <source>
        <dbReference type="EMBL" id="DBA32242.1"/>
    </source>
</evidence>
<comment type="subcellular location">
    <subcellularLocation>
        <location evidence="1 14">Cell membrane</location>
        <topology evidence="1 14">Multi-pass membrane protein</topology>
    </subcellularLocation>
</comment>
<keyword evidence="6 14" id="KW-1133">Transmembrane helix</keyword>
<keyword evidence="11" id="KW-0325">Glycoprotein</keyword>
<keyword evidence="2 14" id="KW-1003">Cell membrane</keyword>
<evidence type="ECO:0000256" key="1">
    <source>
        <dbReference type="ARBA" id="ARBA00004651"/>
    </source>
</evidence>
<evidence type="ECO:0000256" key="3">
    <source>
        <dbReference type="ARBA" id="ARBA00022606"/>
    </source>
</evidence>
<feature type="transmembrane region" description="Helical" evidence="14">
    <location>
        <begin position="141"/>
        <end position="167"/>
    </location>
</feature>
<protein>
    <recommendedName>
        <fullName evidence="14">Olfactory receptor</fullName>
    </recommendedName>
</protein>
<evidence type="ECO:0000256" key="6">
    <source>
        <dbReference type="ARBA" id="ARBA00022989"/>
    </source>
</evidence>
<keyword evidence="3 14" id="KW-0716">Sensory transduction</keyword>
<organism evidence="16 17">
    <name type="scientific">Pyxicephalus adspersus</name>
    <name type="common">African bullfrog</name>
    <dbReference type="NCBI Taxonomy" id="30357"/>
    <lineage>
        <taxon>Eukaryota</taxon>
        <taxon>Metazoa</taxon>
        <taxon>Chordata</taxon>
        <taxon>Craniata</taxon>
        <taxon>Vertebrata</taxon>
        <taxon>Euteleostomi</taxon>
        <taxon>Amphibia</taxon>
        <taxon>Batrachia</taxon>
        <taxon>Anura</taxon>
        <taxon>Neobatrachia</taxon>
        <taxon>Ranoidea</taxon>
        <taxon>Pyxicephalidae</taxon>
        <taxon>Pyxicephalinae</taxon>
        <taxon>Pyxicephalus</taxon>
    </lineage>
</organism>
<evidence type="ECO:0000256" key="5">
    <source>
        <dbReference type="ARBA" id="ARBA00022725"/>
    </source>
</evidence>
<dbReference type="Proteomes" id="UP001181693">
    <property type="component" value="Unassembled WGS sequence"/>
</dbReference>
<sequence>MASQNRSDVLEFVLIGFPGLPEKLFPLVSVWFFVIYNISLYVNVIVLVLIVLRRHLHQPMYVIVSSLAVSDLLFDTLTLPKIIAKYWFGDGSLSYAACFIQMFFVHYLGCLDSFIIMVMAIDRYIAVCKPLRYHAIITNRVVAIICLVFWVFAAAIGLAVTALGLWLPFHGTNRVKSCFCSLTPVAVLSTTDSAPSRRTGFIIAMISHLCPFSFIIFSYVIIISKMCLSGRTESWQKAIYTCTTHWLVIGLYFIPRLTVYTYNQIRLIPEADVNVLLICLYTFVPHFTRPIIFCLRTEEIRKTLGKVLKYITNNNKY</sequence>
<feature type="transmembrane region" description="Helical" evidence="14">
    <location>
        <begin position="201"/>
        <end position="223"/>
    </location>
</feature>
<evidence type="ECO:0000259" key="15">
    <source>
        <dbReference type="PROSITE" id="PS50262"/>
    </source>
</evidence>
<dbReference type="PROSITE" id="PS50262">
    <property type="entry name" value="G_PROTEIN_RECEP_F1_2"/>
    <property type="match status" value="1"/>
</dbReference>
<dbReference type="PROSITE" id="PS00237">
    <property type="entry name" value="G_PROTEIN_RECEP_F1_1"/>
    <property type="match status" value="1"/>
</dbReference>
<evidence type="ECO:0000256" key="4">
    <source>
        <dbReference type="ARBA" id="ARBA00022692"/>
    </source>
</evidence>
<keyword evidence="9" id="KW-1015">Disulfide bond</keyword>
<keyword evidence="7 13" id="KW-0297">G-protein coupled receptor</keyword>
<evidence type="ECO:0000256" key="7">
    <source>
        <dbReference type="ARBA" id="ARBA00023040"/>
    </source>
</evidence>
<dbReference type="GO" id="GO:0004930">
    <property type="term" value="F:G protein-coupled receptor activity"/>
    <property type="evidence" value="ECO:0007669"/>
    <property type="project" value="UniProtKB-KW"/>
</dbReference>
<gene>
    <name evidence="16" type="ORF">GDO54_000050</name>
</gene>
<dbReference type="GO" id="GO:0004984">
    <property type="term" value="F:olfactory receptor activity"/>
    <property type="evidence" value="ECO:0007669"/>
    <property type="project" value="InterPro"/>
</dbReference>
<dbReference type="FunFam" id="1.20.1070.10:FF:000024">
    <property type="entry name" value="Olfactory receptor"/>
    <property type="match status" value="1"/>
</dbReference>
<feature type="transmembrane region" description="Helical" evidence="14">
    <location>
        <begin position="30"/>
        <end position="52"/>
    </location>
</feature>
<evidence type="ECO:0000256" key="10">
    <source>
        <dbReference type="ARBA" id="ARBA00023170"/>
    </source>
</evidence>
<feature type="transmembrane region" description="Helical" evidence="14">
    <location>
        <begin position="235"/>
        <end position="255"/>
    </location>
</feature>
<evidence type="ECO:0000256" key="12">
    <source>
        <dbReference type="ARBA" id="ARBA00023224"/>
    </source>
</evidence>
<feature type="transmembrane region" description="Helical" evidence="14">
    <location>
        <begin position="275"/>
        <end position="295"/>
    </location>
</feature>
<dbReference type="PANTHER" id="PTHR24242">
    <property type="entry name" value="G-PROTEIN COUPLED RECEPTOR"/>
    <property type="match status" value="1"/>
</dbReference>
<dbReference type="InterPro" id="IPR050939">
    <property type="entry name" value="Olfactory_GPCR1"/>
</dbReference>
<evidence type="ECO:0000313" key="17">
    <source>
        <dbReference type="Proteomes" id="UP001181693"/>
    </source>
</evidence>
<feature type="transmembrane region" description="Helical" evidence="14">
    <location>
        <begin position="59"/>
        <end position="79"/>
    </location>
</feature>
<comment type="caution">
    <text evidence="16">The sequence shown here is derived from an EMBL/GenBank/DDBJ whole genome shotgun (WGS) entry which is preliminary data.</text>
</comment>
<proteinExistence type="inferred from homology"/>
<dbReference type="EMBL" id="DYDO01000001">
    <property type="protein sequence ID" value="DBA32242.1"/>
    <property type="molecule type" value="Genomic_DNA"/>
</dbReference>
<evidence type="ECO:0000256" key="9">
    <source>
        <dbReference type="ARBA" id="ARBA00023157"/>
    </source>
</evidence>
<dbReference type="SMART" id="SM01381">
    <property type="entry name" value="7TM_GPCR_Srsx"/>
    <property type="match status" value="1"/>
</dbReference>
<dbReference type="GO" id="GO:0005886">
    <property type="term" value="C:plasma membrane"/>
    <property type="evidence" value="ECO:0007669"/>
    <property type="project" value="UniProtKB-SubCell"/>
</dbReference>
<evidence type="ECO:0000256" key="14">
    <source>
        <dbReference type="RuleBase" id="RU363047"/>
    </source>
</evidence>
<keyword evidence="4 13" id="KW-0812">Transmembrane</keyword>
<dbReference type="PRINTS" id="PR00237">
    <property type="entry name" value="GPCRRHODOPSN"/>
</dbReference>
<dbReference type="InterPro" id="IPR000725">
    <property type="entry name" value="Olfact_rcpt"/>
</dbReference>
<dbReference type="Gene3D" id="1.20.1070.10">
    <property type="entry name" value="Rhodopsin 7-helix transmembrane proteins"/>
    <property type="match status" value="1"/>
</dbReference>
<evidence type="ECO:0000256" key="11">
    <source>
        <dbReference type="ARBA" id="ARBA00023180"/>
    </source>
</evidence>
<comment type="similarity">
    <text evidence="13">Belongs to the G-protein coupled receptor 1 family.</text>
</comment>
<dbReference type="PANTHER" id="PTHR24242:SF227">
    <property type="entry name" value="OLFACTORY RECEPTOR"/>
    <property type="match status" value="1"/>
</dbReference>